<keyword evidence="2 5" id="KW-0808">Transferase</keyword>
<dbReference type="VEuPathDB" id="MicrosporidiaDB:H312_00123"/>
<dbReference type="PROSITE" id="PS51686">
    <property type="entry name" value="SAM_MT_RSMB_NOP"/>
    <property type="match status" value="1"/>
</dbReference>
<dbReference type="GO" id="GO:0008173">
    <property type="term" value="F:RNA methyltransferase activity"/>
    <property type="evidence" value="ECO:0007669"/>
    <property type="project" value="InterPro"/>
</dbReference>
<feature type="binding site" evidence="5">
    <location>
        <position position="246"/>
    </location>
    <ligand>
        <name>S-adenosyl-L-methionine</name>
        <dbReference type="ChEBI" id="CHEBI:59789"/>
    </ligand>
</feature>
<evidence type="ECO:0000256" key="1">
    <source>
        <dbReference type="ARBA" id="ARBA00022603"/>
    </source>
</evidence>
<evidence type="ECO:0000256" key="3">
    <source>
        <dbReference type="ARBA" id="ARBA00022691"/>
    </source>
</evidence>
<comment type="similarity">
    <text evidence="5">Belongs to the class I-like SAM-binding methyltransferase superfamily. RsmB/NOP family.</text>
</comment>
<dbReference type="Proteomes" id="UP000030655">
    <property type="component" value="Unassembled WGS sequence"/>
</dbReference>
<dbReference type="HOGENOM" id="CLU_005316_7_4_1"/>
<feature type="active site" description="Nucleophile" evidence="5">
    <location>
        <position position="293"/>
    </location>
</feature>
<keyword evidence="8" id="KW-1185">Reference proteome</keyword>
<evidence type="ECO:0000259" key="6">
    <source>
        <dbReference type="PROSITE" id="PS51686"/>
    </source>
</evidence>
<proteinExistence type="inferred from homology"/>
<organism evidence="7 8">
    <name type="scientific">Anncaliia algerae PRA339</name>
    <dbReference type="NCBI Taxonomy" id="1288291"/>
    <lineage>
        <taxon>Eukaryota</taxon>
        <taxon>Fungi</taxon>
        <taxon>Fungi incertae sedis</taxon>
        <taxon>Microsporidia</taxon>
        <taxon>Tubulinosematoidea</taxon>
        <taxon>Tubulinosematidae</taxon>
        <taxon>Anncaliia</taxon>
    </lineage>
</organism>
<dbReference type="InterPro" id="IPR029063">
    <property type="entry name" value="SAM-dependent_MTases_sf"/>
</dbReference>
<dbReference type="EMBL" id="KK365130">
    <property type="protein sequence ID" value="KCZ82465.1"/>
    <property type="molecule type" value="Genomic_DNA"/>
</dbReference>
<evidence type="ECO:0000256" key="2">
    <source>
        <dbReference type="ARBA" id="ARBA00022679"/>
    </source>
</evidence>
<dbReference type="GO" id="GO:0003723">
    <property type="term" value="F:RNA binding"/>
    <property type="evidence" value="ECO:0007669"/>
    <property type="project" value="UniProtKB-UniRule"/>
</dbReference>
<evidence type="ECO:0000313" key="8">
    <source>
        <dbReference type="Proteomes" id="UP000030655"/>
    </source>
</evidence>
<dbReference type="PANTHER" id="PTHR22807:SF4">
    <property type="entry name" value="28S RRNA (CYTOSINE-C(5))-METHYLTRANSFERASE"/>
    <property type="match status" value="1"/>
</dbReference>
<dbReference type="AlphaFoldDB" id="A0A059F5J3"/>
<gene>
    <name evidence="7" type="ORF">H312_00123</name>
</gene>
<dbReference type="PANTHER" id="PTHR22807">
    <property type="entry name" value="NOP2 YEAST -RELATED NOL1/NOP2/FMU SUN DOMAIN-CONTAINING"/>
    <property type="match status" value="1"/>
</dbReference>
<dbReference type="GO" id="GO:0070475">
    <property type="term" value="P:rRNA base methylation"/>
    <property type="evidence" value="ECO:0007669"/>
    <property type="project" value="TreeGrafter"/>
</dbReference>
<dbReference type="OrthoDB" id="435282at2759"/>
<accession>A0A059F5J3</accession>
<dbReference type="CDD" id="cd02440">
    <property type="entry name" value="AdoMet_MTases"/>
    <property type="match status" value="1"/>
</dbReference>
<keyword evidence="4 5" id="KW-0694">RNA-binding</keyword>
<reference evidence="8" key="1">
    <citation type="submission" date="2013-02" db="EMBL/GenBank/DDBJ databases">
        <authorList>
            <consortium name="The Broad Institute Genome Sequencing Platform"/>
            <person name="Cuomo C."/>
            <person name="Becnel J."/>
            <person name="Sanscrainte N."/>
            <person name="Walker B."/>
            <person name="Young S.K."/>
            <person name="Zeng Q."/>
            <person name="Gargeya S."/>
            <person name="Fitzgerald M."/>
            <person name="Haas B."/>
            <person name="Abouelleil A."/>
            <person name="Alvarado L."/>
            <person name="Arachchi H.M."/>
            <person name="Berlin A.M."/>
            <person name="Chapman S.B."/>
            <person name="Dewar J."/>
            <person name="Goldberg J."/>
            <person name="Griggs A."/>
            <person name="Gujja S."/>
            <person name="Hansen M."/>
            <person name="Howarth C."/>
            <person name="Imamovic A."/>
            <person name="Larimer J."/>
            <person name="McCowan C."/>
            <person name="Murphy C."/>
            <person name="Neiman D."/>
            <person name="Pearson M."/>
            <person name="Priest M."/>
            <person name="Roberts A."/>
            <person name="Saif S."/>
            <person name="Shea T."/>
            <person name="Sisk P."/>
            <person name="Sykes S."/>
            <person name="Wortman J."/>
            <person name="Nusbaum C."/>
            <person name="Birren B."/>
        </authorList>
    </citation>
    <scope>NUCLEOTIDE SEQUENCE [LARGE SCALE GENOMIC DNA]</scope>
    <source>
        <strain evidence="8">PRA339</strain>
    </source>
</reference>
<dbReference type="SUPFAM" id="SSF53335">
    <property type="entry name" value="S-adenosyl-L-methionine-dependent methyltransferases"/>
    <property type="match status" value="1"/>
</dbReference>
<feature type="domain" description="SAM-dependent MTase RsmB/NOP-type" evidence="6">
    <location>
        <begin position="84"/>
        <end position="359"/>
    </location>
</feature>
<dbReference type="InterPro" id="IPR001678">
    <property type="entry name" value="MeTrfase_RsmB-F_NOP2_dom"/>
</dbReference>
<keyword evidence="3 5" id="KW-0949">S-adenosyl-L-methionine</keyword>
<reference evidence="7 8" key="2">
    <citation type="submission" date="2014-03" db="EMBL/GenBank/DDBJ databases">
        <title>The Genome Sequence of Anncaliia algerae insect isolate PRA339.</title>
        <authorList>
            <consortium name="The Broad Institute Genome Sequencing Platform"/>
            <consortium name="The Broad Institute Genome Sequencing Center for Infectious Disease"/>
            <person name="Cuomo C."/>
            <person name="Becnel J."/>
            <person name="Sanscrainte N."/>
            <person name="Walker B."/>
            <person name="Young S.K."/>
            <person name="Zeng Q."/>
            <person name="Gargeya S."/>
            <person name="Fitzgerald M."/>
            <person name="Haas B."/>
            <person name="Abouelleil A."/>
            <person name="Alvarado L."/>
            <person name="Arachchi H.M."/>
            <person name="Berlin A.M."/>
            <person name="Chapman S.B."/>
            <person name="Dewar J."/>
            <person name="Goldberg J."/>
            <person name="Griggs A."/>
            <person name="Gujja S."/>
            <person name="Hansen M."/>
            <person name="Howarth C."/>
            <person name="Imamovic A."/>
            <person name="Larimer J."/>
            <person name="McCowan C."/>
            <person name="Murphy C."/>
            <person name="Neiman D."/>
            <person name="Pearson M."/>
            <person name="Priest M."/>
            <person name="Roberts A."/>
            <person name="Saif S."/>
            <person name="Shea T."/>
            <person name="Sisk P."/>
            <person name="Sykes S."/>
            <person name="Wortman J."/>
            <person name="Nusbaum C."/>
            <person name="Birren B."/>
        </authorList>
    </citation>
    <scope>NUCLEOTIDE SEQUENCE [LARGE SCALE GENOMIC DNA]</scope>
    <source>
        <strain evidence="7 8">PRA339</strain>
    </source>
</reference>
<dbReference type="GO" id="GO:0005730">
    <property type="term" value="C:nucleolus"/>
    <property type="evidence" value="ECO:0007669"/>
    <property type="project" value="TreeGrafter"/>
</dbReference>
<dbReference type="Pfam" id="PF01189">
    <property type="entry name" value="Methyltr_RsmB-F"/>
    <property type="match status" value="1"/>
</dbReference>
<dbReference type="InterPro" id="IPR023267">
    <property type="entry name" value="RCMT"/>
</dbReference>
<dbReference type="STRING" id="1288291.A0A059F5J3"/>
<protein>
    <recommendedName>
        <fullName evidence="6">SAM-dependent MTase RsmB/NOP-type domain-containing protein</fullName>
    </recommendedName>
</protein>
<keyword evidence="1 5" id="KW-0489">Methyltransferase</keyword>
<dbReference type="PRINTS" id="PR02008">
    <property type="entry name" value="RCMTFAMILY"/>
</dbReference>
<evidence type="ECO:0000256" key="5">
    <source>
        <dbReference type="PROSITE-ProRule" id="PRU01023"/>
    </source>
</evidence>
<feature type="binding site" evidence="5">
    <location>
        <position position="201"/>
    </location>
    <ligand>
        <name>S-adenosyl-L-methionine</name>
        <dbReference type="ChEBI" id="CHEBI:59789"/>
    </ligand>
</feature>
<evidence type="ECO:0000313" key="7">
    <source>
        <dbReference type="EMBL" id="KCZ82465.1"/>
    </source>
</evidence>
<feature type="binding site" evidence="5">
    <location>
        <begin position="177"/>
        <end position="183"/>
    </location>
    <ligand>
        <name>S-adenosyl-L-methionine</name>
        <dbReference type="ChEBI" id="CHEBI:59789"/>
    </ligand>
</feature>
<dbReference type="Gene3D" id="3.40.50.150">
    <property type="entry name" value="Vaccinia Virus protein VP39"/>
    <property type="match status" value="1"/>
</dbReference>
<sequence>MKTEEFYKRCAYLLKSIHQKKITLKNAVYKTNNPKQYLAVIKNTMDNFNAIEKIYSHVKDEFKLEKYLSFIQIYEILAKKYKNKDKFYEVVQNFAKDINLTKYKPTATYFRINSMKISKEEVDFKYEMTEIKNVFKTYAKIDHHLVNDRKILIQNFSSCIPAAVLDPQENSTVLDVCAAPGNKTLQLSELMNYTGEVIAIEKNTNRFEVLKRLVEKSEVKNISLINADCLEIDTRLFKDAKYVLVDPSCSGSGLHSVYTKNDERLKALQTFQRKVLNHFLSLKSVDRLVYSTCSIHEEENEEVVQYALANNKDFELHPISLFNSQKGNKKYKFSDKVIRMEKNSEENIVGFFVALFVRKKTINKF</sequence>
<feature type="binding site" evidence="5">
    <location>
        <position position="228"/>
    </location>
    <ligand>
        <name>S-adenosyl-L-methionine</name>
        <dbReference type="ChEBI" id="CHEBI:59789"/>
    </ligand>
</feature>
<evidence type="ECO:0000256" key="4">
    <source>
        <dbReference type="ARBA" id="ARBA00022884"/>
    </source>
</evidence>
<dbReference type="InterPro" id="IPR049560">
    <property type="entry name" value="MeTrfase_RsmB-F_NOP2_cat"/>
</dbReference>
<name>A0A059F5J3_9MICR</name>